<dbReference type="Proteomes" id="UP000680279">
    <property type="component" value="Unassembled WGS sequence"/>
</dbReference>
<dbReference type="GO" id="GO:0008168">
    <property type="term" value="F:methyltransferase activity"/>
    <property type="evidence" value="ECO:0007669"/>
    <property type="project" value="UniProtKB-KW"/>
</dbReference>
<dbReference type="Pfam" id="PF13649">
    <property type="entry name" value="Methyltransf_25"/>
    <property type="match status" value="1"/>
</dbReference>
<evidence type="ECO:0000256" key="3">
    <source>
        <dbReference type="ARBA" id="ARBA00022691"/>
    </source>
</evidence>
<feature type="binding site" evidence="4">
    <location>
        <position position="74"/>
    </location>
    <ligand>
        <name>S-adenosyl-L-methionine</name>
        <dbReference type="ChEBI" id="CHEBI:59789"/>
    </ligand>
</feature>
<protein>
    <recommendedName>
        <fullName evidence="4">Uncharacterized methyltransferase J1TS3_40810</fullName>
        <ecNumber evidence="4">2.1.1.-</ecNumber>
    </recommendedName>
</protein>
<comment type="similarity">
    <text evidence="4">Belongs to the methyltransferase superfamily. YrrT family.</text>
</comment>
<comment type="caution">
    <text evidence="6">The sequence shown here is derived from an EMBL/GenBank/DDBJ whole genome shotgun (WGS) entry which is preliminary data.</text>
</comment>
<dbReference type="EC" id="2.1.1.-" evidence="4"/>
<keyword evidence="1 4" id="KW-0489">Methyltransferase</keyword>
<accession>A0ABQ4KB52</accession>
<dbReference type="Gene3D" id="3.40.50.150">
    <property type="entry name" value="Vaccinia Virus protein VP39"/>
    <property type="match status" value="1"/>
</dbReference>
<gene>
    <name evidence="6" type="ORF">J1TS3_40810</name>
</gene>
<dbReference type="HAMAP" id="MF_02100">
    <property type="entry name" value="Methyltr_YrrT"/>
    <property type="match status" value="1"/>
</dbReference>
<evidence type="ECO:0000256" key="4">
    <source>
        <dbReference type="HAMAP-Rule" id="MF_02100"/>
    </source>
</evidence>
<dbReference type="PANTHER" id="PTHR43861">
    <property type="entry name" value="TRANS-ACONITATE 2-METHYLTRANSFERASE-RELATED"/>
    <property type="match status" value="1"/>
</dbReference>
<feature type="binding site" evidence="4">
    <location>
        <position position="53"/>
    </location>
    <ligand>
        <name>S-adenosyl-L-methionine</name>
        <dbReference type="ChEBI" id="CHEBI:59789"/>
    </ligand>
</feature>
<comment type="function">
    <text evidence="4">Could be a S-adenosyl-L-methionine-dependent methyltransferase.</text>
</comment>
<name>A0ABQ4KB52_9BACI</name>
<feature type="domain" description="Methyltransferase" evidence="5">
    <location>
        <begin position="49"/>
        <end position="139"/>
    </location>
</feature>
<evidence type="ECO:0000313" key="7">
    <source>
        <dbReference type="Proteomes" id="UP000680279"/>
    </source>
</evidence>
<proteinExistence type="inferred from homology"/>
<keyword evidence="2 4" id="KW-0808">Transferase</keyword>
<evidence type="ECO:0000259" key="5">
    <source>
        <dbReference type="Pfam" id="PF13649"/>
    </source>
</evidence>
<dbReference type="EMBL" id="BOQT01000023">
    <property type="protein sequence ID" value="GIN22947.1"/>
    <property type="molecule type" value="Genomic_DNA"/>
</dbReference>
<evidence type="ECO:0000256" key="2">
    <source>
        <dbReference type="ARBA" id="ARBA00022679"/>
    </source>
</evidence>
<dbReference type="InterPro" id="IPR041698">
    <property type="entry name" value="Methyltransf_25"/>
</dbReference>
<evidence type="ECO:0000313" key="6">
    <source>
        <dbReference type="EMBL" id="GIN22947.1"/>
    </source>
</evidence>
<keyword evidence="7" id="KW-1185">Reference proteome</keyword>
<dbReference type="SUPFAM" id="SSF53335">
    <property type="entry name" value="S-adenosyl-L-methionine-dependent methyltransferases"/>
    <property type="match status" value="1"/>
</dbReference>
<evidence type="ECO:0000256" key="1">
    <source>
        <dbReference type="ARBA" id="ARBA00022603"/>
    </source>
</evidence>
<dbReference type="GO" id="GO:0032259">
    <property type="term" value="P:methylation"/>
    <property type="evidence" value="ECO:0007669"/>
    <property type="project" value="UniProtKB-KW"/>
</dbReference>
<keyword evidence="3 4" id="KW-0949">S-adenosyl-L-methionine</keyword>
<dbReference type="InterPro" id="IPR023553">
    <property type="entry name" value="Uncharacterised_MeTfrase_YrrT"/>
</dbReference>
<sequence length="216" mass="24864">MAKNFNDLFDAWSETYDQTVGGTDVEYKEVFACYEQILDEVAKRSKGYIVEFGVGTGNLTEKFIKNGFEIYGIEPSEGMRNRAKEKIPNVTIVEGDFLTFPIPEKKPDTIASTYAFHHLTDEEKRKAVALYSEILNESGKIVFADTVFINEAAKQAIIEEALRNNYNRLAVDLQTEYYTTIPVLKKIFEENGFQVTFNQMNTFVWLMDAEKRRENE</sequence>
<feature type="binding site" evidence="4">
    <location>
        <position position="96"/>
    </location>
    <ligand>
        <name>S-adenosyl-L-methionine</name>
        <dbReference type="ChEBI" id="CHEBI:59789"/>
    </ligand>
</feature>
<reference evidence="6 7" key="1">
    <citation type="submission" date="2021-03" db="EMBL/GenBank/DDBJ databases">
        <title>Antimicrobial resistance genes in bacteria isolated from Japanese honey, and their potential for conferring macrolide and lincosamide resistance in the American foulbrood pathogen Paenibacillus larvae.</title>
        <authorList>
            <person name="Okamoto M."/>
            <person name="Kumagai M."/>
            <person name="Kanamori H."/>
            <person name="Takamatsu D."/>
        </authorList>
    </citation>
    <scope>NUCLEOTIDE SEQUENCE [LARGE SCALE GENOMIC DNA]</scope>
    <source>
        <strain evidence="6 7">J1TS3</strain>
    </source>
</reference>
<dbReference type="CDD" id="cd02440">
    <property type="entry name" value="AdoMet_MTases"/>
    <property type="match status" value="1"/>
</dbReference>
<dbReference type="InterPro" id="IPR029063">
    <property type="entry name" value="SAM-dependent_MTases_sf"/>
</dbReference>
<dbReference type="RefSeq" id="WP_018708563.1">
    <property type="nucleotide sequence ID" value="NZ_BOQT01000023.1"/>
</dbReference>
<organism evidence="6 7">
    <name type="scientific">Siminovitchia fordii</name>
    <dbReference type="NCBI Taxonomy" id="254759"/>
    <lineage>
        <taxon>Bacteria</taxon>
        <taxon>Bacillati</taxon>
        <taxon>Bacillota</taxon>
        <taxon>Bacilli</taxon>
        <taxon>Bacillales</taxon>
        <taxon>Bacillaceae</taxon>
        <taxon>Siminovitchia</taxon>
    </lineage>
</organism>